<evidence type="ECO:0000313" key="2">
    <source>
        <dbReference type="EMBL" id="MCQ4166480.1"/>
    </source>
</evidence>
<organism evidence="2 3">
    <name type="scientific">Tahibacter harae</name>
    <dbReference type="NCBI Taxonomy" id="2963937"/>
    <lineage>
        <taxon>Bacteria</taxon>
        <taxon>Pseudomonadati</taxon>
        <taxon>Pseudomonadota</taxon>
        <taxon>Gammaproteobacteria</taxon>
        <taxon>Lysobacterales</taxon>
        <taxon>Rhodanobacteraceae</taxon>
        <taxon>Tahibacter</taxon>
    </lineage>
</organism>
<reference evidence="2" key="1">
    <citation type="submission" date="2022-07" db="EMBL/GenBank/DDBJ databases">
        <title>Tahibacter sp., a new gammaproteobacterium isolated from the silt sample collected at pig farm.</title>
        <authorList>
            <person name="Chen H."/>
        </authorList>
    </citation>
    <scope>NUCLEOTIDE SEQUENCE</scope>
    <source>
        <strain evidence="2">P2K</strain>
    </source>
</reference>
<proteinExistence type="predicted"/>
<protein>
    <submittedName>
        <fullName evidence="2">Uncharacterized protein</fullName>
    </submittedName>
</protein>
<feature type="chain" id="PRO_5047411048" evidence="1">
    <location>
        <begin position="31"/>
        <end position="183"/>
    </location>
</feature>
<gene>
    <name evidence="2" type="ORF">NM961_17310</name>
</gene>
<comment type="caution">
    <text evidence="2">The sequence shown here is derived from an EMBL/GenBank/DDBJ whole genome shotgun (WGS) entry which is preliminary data.</text>
</comment>
<dbReference type="EMBL" id="JANFQO010000017">
    <property type="protein sequence ID" value="MCQ4166480.1"/>
    <property type="molecule type" value="Genomic_DNA"/>
</dbReference>
<sequence>MSTYSTARLRQVLIVAALALLPLCSSSAFAADAQAAFARLGQLAGDWEGQFANGRHHTVNYRFSAGGTVLVETWALAPGRESITVYYVDGDELLATHYCPQGTQPRLRLVDDAGGRLSFELRDGGNLALAGKSHQQAFWLELSGENGYRRSETYVENGGAAQSGQADAPVQYRRIAAGDAPRI</sequence>
<keyword evidence="1" id="KW-0732">Signal</keyword>
<feature type="signal peptide" evidence="1">
    <location>
        <begin position="1"/>
        <end position="30"/>
    </location>
</feature>
<dbReference type="RefSeq" id="WP_255915665.1">
    <property type="nucleotide sequence ID" value="NZ_JANFQO010000017.1"/>
</dbReference>
<evidence type="ECO:0000313" key="3">
    <source>
        <dbReference type="Proteomes" id="UP001165498"/>
    </source>
</evidence>
<keyword evidence="3" id="KW-1185">Reference proteome</keyword>
<dbReference type="Proteomes" id="UP001165498">
    <property type="component" value="Unassembled WGS sequence"/>
</dbReference>
<name>A0ABT1QW21_9GAMM</name>
<accession>A0ABT1QW21</accession>
<evidence type="ECO:0000256" key="1">
    <source>
        <dbReference type="SAM" id="SignalP"/>
    </source>
</evidence>